<feature type="signal peptide" evidence="5">
    <location>
        <begin position="1"/>
        <end position="21"/>
    </location>
</feature>
<gene>
    <name evidence="7" type="primary">arc4-I</name>
    <name evidence="8" type="synonym">arc3-I</name>
</gene>
<sequence>MASSKLLSLALFLVLLTHANSASETSFNFTSFDTNKLILQGDASVSSKGQLLLTKVRGNGDPTVDSMGRAFYYAPIQIRDSTTGKLASFDTNFTFSIRPYSNNENSAFGLAFALVPVDSEPKRKDYFLGLFNKPDDPEAHIVAVVFDTSSNQIEIDMNSISPVARESCHFHKYNGEKVEVRITYDSSKNNLRASLVYPSGTKCNFSTSSVHMEKVLNDWVSVGFSATSGLYDPTSETHDVLSWSFSSKFSQHTTSERSNILLNKIL</sequence>
<dbReference type="SUPFAM" id="SSF49899">
    <property type="entry name" value="Concanavalin A-like lectins/glucanases"/>
    <property type="match status" value="1"/>
</dbReference>
<accession>Q8RVX4</accession>
<dbReference type="PIRSF" id="PIRSF002690">
    <property type="entry name" value="L-type_lectin_plant"/>
    <property type="match status" value="1"/>
</dbReference>
<dbReference type="GO" id="GO:0030246">
    <property type="term" value="F:carbohydrate binding"/>
    <property type="evidence" value="ECO:0007669"/>
    <property type="project" value="UniProtKB-KW"/>
</dbReference>
<dbReference type="InterPro" id="IPR013320">
    <property type="entry name" value="ConA-like_dom_sf"/>
</dbReference>
<evidence type="ECO:0000313" key="8">
    <source>
        <dbReference type="EMBL" id="CAD58972.1"/>
    </source>
</evidence>
<feature type="domain" description="Legume lectin" evidence="6">
    <location>
        <begin position="25"/>
        <end position="256"/>
    </location>
</feature>
<evidence type="ECO:0000256" key="3">
    <source>
        <dbReference type="ARBA" id="ARBA00022734"/>
    </source>
</evidence>
<dbReference type="InterPro" id="IPR050258">
    <property type="entry name" value="Leguminous_Lectin"/>
</dbReference>
<evidence type="ECO:0000256" key="4">
    <source>
        <dbReference type="ARBA" id="ARBA00023180"/>
    </source>
</evidence>
<protein>
    <submittedName>
        <fullName evidence="7">Arcelin</fullName>
    </submittedName>
</protein>
<evidence type="ECO:0000256" key="1">
    <source>
        <dbReference type="ARBA" id="ARBA00007606"/>
    </source>
</evidence>
<dbReference type="PROSITE" id="PS00307">
    <property type="entry name" value="LECTIN_LEGUME_BETA"/>
    <property type="match status" value="1"/>
</dbReference>
<evidence type="ECO:0000256" key="2">
    <source>
        <dbReference type="ARBA" id="ARBA00022729"/>
    </source>
</evidence>
<evidence type="ECO:0000313" key="7">
    <source>
        <dbReference type="EMBL" id="CAD29134.1"/>
    </source>
</evidence>
<dbReference type="PANTHER" id="PTHR32401:SF45">
    <property type="entry name" value="LECTIN"/>
    <property type="match status" value="1"/>
</dbReference>
<dbReference type="InterPro" id="IPR016363">
    <property type="entry name" value="L-lectin"/>
</dbReference>
<dbReference type="Gene3D" id="2.60.120.200">
    <property type="match status" value="1"/>
</dbReference>
<dbReference type="Pfam" id="PF00139">
    <property type="entry name" value="Lectin_legB"/>
    <property type="match status" value="1"/>
</dbReference>
<dbReference type="InterPro" id="IPR019825">
    <property type="entry name" value="Lectin_legB_Mn/Ca_BS"/>
</dbReference>
<keyword evidence="3" id="KW-0430">Lectin</keyword>
<dbReference type="InterPro" id="IPR001220">
    <property type="entry name" value="Legume_lectin_dom"/>
</dbReference>
<dbReference type="AlphaFoldDB" id="Q8RVX4"/>
<proteinExistence type="evidence at transcript level"/>
<keyword evidence="2 5" id="KW-0732">Signal</keyword>
<dbReference type="PANTHER" id="PTHR32401">
    <property type="entry name" value="CONCANAVALIN A-LIKE LECTIN FAMILY PROTEIN"/>
    <property type="match status" value="1"/>
</dbReference>
<organism evidence="7">
    <name type="scientific">Phaseolus vulgaris</name>
    <name type="common">Kidney bean</name>
    <name type="synonym">French bean</name>
    <dbReference type="NCBI Taxonomy" id="3885"/>
    <lineage>
        <taxon>Eukaryota</taxon>
        <taxon>Viridiplantae</taxon>
        <taxon>Streptophyta</taxon>
        <taxon>Embryophyta</taxon>
        <taxon>Tracheophyta</taxon>
        <taxon>Spermatophyta</taxon>
        <taxon>Magnoliopsida</taxon>
        <taxon>eudicotyledons</taxon>
        <taxon>Gunneridae</taxon>
        <taxon>Pentapetalae</taxon>
        <taxon>rosids</taxon>
        <taxon>fabids</taxon>
        <taxon>Fabales</taxon>
        <taxon>Fabaceae</taxon>
        <taxon>Papilionoideae</taxon>
        <taxon>50 kb inversion clade</taxon>
        <taxon>NPAAA clade</taxon>
        <taxon>indigoferoid/millettioid clade</taxon>
        <taxon>Phaseoleae</taxon>
        <taxon>Phaseolus</taxon>
    </lineage>
</organism>
<evidence type="ECO:0000256" key="5">
    <source>
        <dbReference type="SAM" id="SignalP"/>
    </source>
</evidence>
<evidence type="ECO:0000259" key="6">
    <source>
        <dbReference type="Pfam" id="PF00139"/>
    </source>
</evidence>
<name>Q8RVX4_PHAVU</name>
<dbReference type="EMBL" id="AJ534654">
    <property type="protein sequence ID" value="CAD58972.1"/>
    <property type="molecule type" value="mRNA"/>
</dbReference>
<keyword evidence="4" id="KW-0325">Glycoprotein</keyword>
<dbReference type="CDD" id="cd06899">
    <property type="entry name" value="lectin_legume_LecRK_Arcelin_ConA"/>
    <property type="match status" value="1"/>
</dbReference>
<feature type="chain" id="PRO_5007714359" evidence="5">
    <location>
        <begin position="22"/>
        <end position="266"/>
    </location>
</feature>
<dbReference type="PROSITE" id="PS00308">
    <property type="entry name" value="LECTIN_LEGUME_ALPHA"/>
    <property type="match status" value="1"/>
</dbReference>
<dbReference type="EMBL" id="AJ439716">
    <property type="protein sequence ID" value="CAD29134.1"/>
    <property type="molecule type" value="mRNA"/>
</dbReference>
<dbReference type="InterPro" id="IPR000985">
    <property type="entry name" value="Lectin_LegA_CS"/>
</dbReference>
<reference evidence="7" key="1">
    <citation type="journal article" date="2003" name="Theor. Appl. Genet.">
        <title>Lectin-related resistance factors against bruchids evolved through a number of duplication events.</title>
        <authorList>
            <person name="Lioi L."/>
            <person name="Sparvoli F."/>
            <person name="Galasso I."/>
            <person name="Lanave C."/>
            <person name="Bollini R."/>
        </authorList>
    </citation>
    <scope>NUCLEOTIDE SEQUENCE</scope>
    <source>
        <tissue evidence="7">Cotyledon</tissue>
    </source>
</reference>
<comment type="similarity">
    <text evidence="1">Belongs to the leguminous lectin family.</text>
</comment>